<gene>
    <name evidence="1" type="ORF">DYB35_003752</name>
    <name evidence="2" type="ORF">DYB37_006990</name>
</gene>
<proteinExistence type="predicted"/>
<dbReference type="Proteomes" id="UP000285712">
    <property type="component" value="Unassembled WGS sequence"/>
</dbReference>
<dbReference type="EMBL" id="QUTG01002878">
    <property type="protein sequence ID" value="RHY94286.1"/>
    <property type="molecule type" value="Genomic_DNA"/>
</dbReference>
<evidence type="ECO:0000313" key="1">
    <source>
        <dbReference type="EMBL" id="RHY94286.1"/>
    </source>
</evidence>
<accession>A0A3R7B0W6</accession>
<dbReference type="Proteomes" id="UP000285430">
    <property type="component" value="Unassembled WGS sequence"/>
</dbReference>
<dbReference type="EMBL" id="QUTH01004701">
    <property type="protein sequence ID" value="RHZ12556.1"/>
    <property type="molecule type" value="Genomic_DNA"/>
</dbReference>
<evidence type="ECO:0000313" key="2">
    <source>
        <dbReference type="EMBL" id="RHZ12556.1"/>
    </source>
</evidence>
<sequence length="73" mass="7740">MNQVADTPGLLLRPDDQRNAIEKLALAILTKTKAVPLLATMLPVSTATNEGLAKVDASVRAMLQSVVLGQNDQ</sequence>
<reference evidence="3 4" key="1">
    <citation type="submission" date="2018-08" db="EMBL/GenBank/DDBJ databases">
        <title>Aphanomyces genome sequencing and annotation.</title>
        <authorList>
            <person name="Minardi D."/>
            <person name="Oidtmann B."/>
            <person name="Van Der Giezen M."/>
            <person name="Studholme D.J."/>
        </authorList>
    </citation>
    <scope>NUCLEOTIDE SEQUENCE [LARGE SCALE GENOMIC DNA]</scope>
    <source>
        <strain evidence="2 3">Da</strain>
        <strain evidence="1 4">Sv</strain>
    </source>
</reference>
<protein>
    <submittedName>
        <fullName evidence="1">Uncharacterized protein</fullName>
    </submittedName>
</protein>
<comment type="caution">
    <text evidence="1">The sequence shown here is derived from an EMBL/GenBank/DDBJ whole genome shotgun (WGS) entry which is preliminary data.</text>
</comment>
<name>A0A3R7B0W6_APHAT</name>
<evidence type="ECO:0000313" key="4">
    <source>
        <dbReference type="Proteomes" id="UP000285712"/>
    </source>
</evidence>
<organism evidence="1 4">
    <name type="scientific">Aphanomyces astaci</name>
    <name type="common">Crayfish plague agent</name>
    <dbReference type="NCBI Taxonomy" id="112090"/>
    <lineage>
        <taxon>Eukaryota</taxon>
        <taxon>Sar</taxon>
        <taxon>Stramenopiles</taxon>
        <taxon>Oomycota</taxon>
        <taxon>Saprolegniomycetes</taxon>
        <taxon>Saprolegniales</taxon>
        <taxon>Verrucalvaceae</taxon>
        <taxon>Aphanomyces</taxon>
    </lineage>
</organism>
<evidence type="ECO:0000313" key="3">
    <source>
        <dbReference type="Proteomes" id="UP000285430"/>
    </source>
</evidence>
<dbReference type="AlphaFoldDB" id="A0A3R7B0W6"/>